<dbReference type="EMBL" id="UOEW01000180">
    <property type="protein sequence ID" value="VAW37832.1"/>
    <property type="molecule type" value="Genomic_DNA"/>
</dbReference>
<dbReference type="PROSITE" id="PS00041">
    <property type="entry name" value="HTH_ARAC_FAMILY_1"/>
    <property type="match status" value="1"/>
</dbReference>
<dbReference type="SUPFAM" id="SSF46689">
    <property type="entry name" value="Homeodomain-like"/>
    <property type="match status" value="1"/>
</dbReference>
<dbReference type="PROSITE" id="PS50110">
    <property type="entry name" value="RESPONSE_REGULATORY"/>
    <property type="match status" value="1"/>
</dbReference>
<evidence type="ECO:0000313" key="7">
    <source>
        <dbReference type="EMBL" id="VAW37832.1"/>
    </source>
</evidence>
<dbReference type="PANTHER" id="PTHR43547:SF2">
    <property type="entry name" value="HYBRID SIGNAL TRANSDUCTION HISTIDINE KINASE C"/>
    <property type="match status" value="1"/>
</dbReference>
<dbReference type="Gene3D" id="3.40.50.2300">
    <property type="match status" value="1"/>
</dbReference>
<sequence>QNIDAEFVSFKKNKTETTILKQEAGGRYRLLIVDDNDQFRTIIKDMFIVNYDILEAANGAEAIDIIKENSIDLIISDVLMPEIDGYELCKKIKDDINTSHIPVILLTAMGEIEDRIKGIDIGADSFIPKPFHPKHLITRVEKLLESKKKIRELLKISPWKLAENVNGLVKKDQIWLNKVAKYIIDHMSDPNLDSNMLVKEFGISKTQLYRKIKAITDHTPHGFIKKYRLRKAADLLKTSDQTISEITYETGFNNRSYFYRIFKEEFNCSPSDFRSTAV</sequence>
<keyword evidence="4" id="KW-0804">Transcription</keyword>
<name>A0A3B0VFV7_9ZZZZ</name>
<evidence type="ECO:0000256" key="3">
    <source>
        <dbReference type="ARBA" id="ARBA00023125"/>
    </source>
</evidence>
<feature type="domain" description="Response regulatory" evidence="6">
    <location>
        <begin position="29"/>
        <end position="144"/>
    </location>
</feature>
<dbReference type="GO" id="GO:0000155">
    <property type="term" value="F:phosphorelay sensor kinase activity"/>
    <property type="evidence" value="ECO:0007669"/>
    <property type="project" value="TreeGrafter"/>
</dbReference>
<dbReference type="PROSITE" id="PS01124">
    <property type="entry name" value="HTH_ARAC_FAMILY_2"/>
    <property type="match status" value="1"/>
</dbReference>
<evidence type="ECO:0000259" key="5">
    <source>
        <dbReference type="PROSITE" id="PS01124"/>
    </source>
</evidence>
<reference evidence="7" key="1">
    <citation type="submission" date="2018-06" db="EMBL/GenBank/DDBJ databases">
        <authorList>
            <person name="Zhirakovskaya E."/>
        </authorList>
    </citation>
    <scope>NUCLEOTIDE SEQUENCE</scope>
</reference>
<evidence type="ECO:0008006" key="8">
    <source>
        <dbReference type="Google" id="ProtNLM"/>
    </source>
</evidence>
<dbReference type="InterPro" id="IPR011006">
    <property type="entry name" value="CheY-like_superfamily"/>
</dbReference>
<dbReference type="Pfam" id="PF00072">
    <property type="entry name" value="Response_reg"/>
    <property type="match status" value="1"/>
</dbReference>
<feature type="non-terminal residue" evidence="7">
    <location>
        <position position="1"/>
    </location>
</feature>
<evidence type="ECO:0000256" key="4">
    <source>
        <dbReference type="ARBA" id="ARBA00023163"/>
    </source>
</evidence>
<evidence type="ECO:0000256" key="2">
    <source>
        <dbReference type="ARBA" id="ARBA00023015"/>
    </source>
</evidence>
<keyword evidence="2" id="KW-0805">Transcription regulation</keyword>
<evidence type="ECO:0000256" key="1">
    <source>
        <dbReference type="ARBA" id="ARBA00022553"/>
    </source>
</evidence>
<keyword evidence="3" id="KW-0238">DNA-binding</keyword>
<dbReference type="InterPro" id="IPR018060">
    <property type="entry name" value="HTH_AraC"/>
</dbReference>
<dbReference type="AlphaFoldDB" id="A0A3B0VFV7"/>
<dbReference type="InterPro" id="IPR009057">
    <property type="entry name" value="Homeodomain-like_sf"/>
</dbReference>
<keyword evidence="1" id="KW-0597">Phosphoprotein</keyword>
<dbReference type="InterPro" id="IPR018062">
    <property type="entry name" value="HTH_AraC-typ_CS"/>
</dbReference>
<gene>
    <name evidence="7" type="ORF">MNBD_GAMMA01-777</name>
</gene>
<dbReference type="PANTHER" id="PTHR43547">
    <property type="entry name" value="TWO-COMPONENT HISTIDINE KINASE"/>
    <property type="match status" value="1"/>
</dbReference>
<proteinExistence type="predicted"/>
<dbReference type="PRINTS" id="PR00032">
    <property type="entry name" value="HTHARAC"/>
</dbReference>
<dbReference type="SMART" id="SM00448">
    <property type="entry name" value="REC"/>
    <property type="match status" value="1"/>
</dbReference>
<evidence type="ECO:0000259" key="6">
    <source>
        <dbReference type="PROSITE" id="PS50110"/>
    </source>
</evidence>
<dbReference type="SMART" id="SM00342">
    <property type="entry name" value="HTH_ARAC"/>
    <property type="match status" value="1"/>
</dbReference>
<dbReference type="Gene3D" id="1.10.10.60">
    <property type="entry name" value="Homeodomain-like"/>
    <property type="match status" value="2"/>
</dbReference>
<dbReference type="SUPFAM" id="SSF52172">
    <property type="entry name" value="CheY-like"/>
    <property type="match status" value="1"/>
</dbReference>
<organism evidence="7">
    <name type="scientific">hydrothermal vent metagenome</name>
    <dbReference type="NCBI Taxonomy" id="652676"/>
    <lineage>
        <taxon>unclassified sequences</taxon>
        <taxon>metagenomes</taxon>
        <taxon>ecological metagenomes</taxon>
    </lineage>
</organism>
<dbReference type="Pfam" id="PF12833">
    <property type="entry name" value="HTH_18"/>
    <property type="match status" value="1"/>
</dbReference>
<dbReference type="GO" id="GO:0043565">
    <property type="term" value="F:sequence-specific DNA binding"/>
    <property type="evidence" value="ECO:0007669"/>
    <property type="project" value="InterPro"/>
</dbReference>
<dbReference type="GO" id="GO:0003700">
    <property type="term" value="F:DNA-binding transcription factor activity"/>
    <property type="evidence" value="ECO:0007669"/>
    <property type="project" value="InterPro"/>
</dbReference>
<accession>A0A3B0VFV7</accession>
<protein>
    <recommendedName>
        <fullName evidence="8">DNA-binding response regulator, AraC family</fullName>
    </recommendedName>
</protein>
<dbReference type="InterPro" id="IPR020449">
    <property type="entry name" value="Tscrpt_reg_AraC-type_HTH"/>
</dbReference>
<feature type="domain" description="HTH araC/xylS-type" evidence="5">
    <location>
        <begin position="177"/>
        <end position="276"/>
    </location>
</feature>
<dbReference type="InterPro" id="IPR001789">
    <property type="entry name" value="Sig_transdc_resp-reg_receiver"/>
</dbReference>